<organism evidence="2 3">
    <name type="scientific">Thanatephorus cucumeris (strain AG1-IA)</name>
    <name type="common">Rice sheath blight fungus</name>
    <name type="synonym">Rhizoctonia solani</name>
    <dbReference type="NCBI Taxonomy" id="983506"/>
    <lineage>
        <taxon>Eukaryota</taxon>
        <taxon>Fungi</taxon>
        <taxon>Dikarya</taxon>
        <taxon>Basidiomycota</taxon>
        <taxon>Agaricomycotina</taxon>
        <taxon>Agaricomycetes</taxon>
        <taxon>Cantharellales</taxon>
        <taxon>Ceratobasidiaceae</taxon>
        <taxon>Rhizoctonia</taxon>
        <taxon>Rhizoctonia solani AG-1</taxon>
    </lineage>
</organism>
<gene>
    <name evidence="2" type="ORF">AG1IA_07589</name>
</gene>
<name>L8WNP0_THACA</name>
<dbReference type="AlphaFoldDB" id="L8WNP0"/>
<dbReference type="Proteomes" id="UP000011668">
    <property type="component" value="Unassembled WGS sequence"/>
</dbReference>
<protein>
    <submittedName>
        <fullName evidence="2">Uncharacterized protein</fullName>
    </submittedName>
</protein>
<reference evidence="2 3" key="1">
    <citation type="journal article" date="2013" name="Nat. Commun.">
        <title>The evolution and pathogenic mechanisms of the rice sheath blight pathogen.</title>
        <authorList>
            <person name="Zheng A."/>
            <person name="Lin R."/>
            <person name="Xu L."/>
            <person name="Qin P."/>
            <person name="Tang C."/>
            <person name="Ai P."/>
            <person name="Zhang D."/>
            <person name="Liu Y."/>
            <person name="Sun Z."/>
            <person name="Feng H."/>
            <person name="Wang Y."/>
            <person name="Chen Y."/>
            <person name="Liang X."/>
            <person name="Fu R."/>
            <person name="Li Q."/>
            <person name="Zhang J."/>
            <person name="Yu X."/>
            <person name="Xie Z."/>
            <person name="Ding L."/>
            <person name="Guan P."/>
            <person name="Tang J."/>
            <person name="Liang Y."/>
            <person name="Wang S."/>
            <person name="Deng Q."/>
            <person name="Li S."/>
            <person name="Zhu J."/>
            <person name="Wang L."/>
            <person name="Liu H."/>
            <person name="Li P."/>
        </authorList>
    </citation>
    <scope>NUCLEOTIDE SEQUENCE [LARGE SCALE GENOMIC DNA]</scope>
    <source>
        <strain evidence="3">AG-1 IA</strain>
    </source>
</reference>
<sequence length="56" mass="6042">MAVGNAVTNATGPDIPTKKPLPEARRPIISGSDPAPNTVRYMIRTRPSRERPNATT</sequence>
<accession>L8WNP0</accession>
<evidence type="ECO:0000256" key="1">
    <source>
        <dbReference type="SAM" id="MobiDB-lite"/>
    </source>
</evidence>
<feature type="compositionally biased region" description="Polar residues" evidence="1">
    <location>
        <begin position="1"/>
        <end position="11"/>
    </location>
</feature>
<feature type="compositionally biased region" description="Basic and acidic residues" evidence="1">
    <location>
        <begin position="47"/>
        <end position="56"/>
    </location>
</feature>
<feature type="compositionally biased region" description="Basic and acidic residues" evidence="1">
    <location>
        <begin position="16"/>
        <end position="26"/>
    </location>
</feature>
<keyword evidence="3" id="KW-1185">Reference proteome</keyword>
<comment type="caution">
    <text evidence="2">The sequence shown here is derived from an EMBL/GenBank/DDBJ whole genome shotgun (WGS) entry which is preliminary data.</text>
</comment>
<dbReference type="HOGENOM" id="CLU_3015832_0_0_1"/>
<evidence type="ECO:0000313" key="3">
    <source>
        <dbReference type="Proteomes" id="UP000011668"/>
    </source>
</evidence>
<dbReference type="EMBL" id="AFRT01002187">
    <property type="protein sequence ID" value="ELU38373.1"/>
    <property type="molecule type" value="Genomic_DNA"/>
</dbReference>
<proteinExistence type="predicted"/>
<evidence type="ECO:0000313" key="2">
    <source>
        <dbReference type="EMBL" id="ELU38373.1"/>
    </source>
</evidence>
<feature type="region of interest" description="Disordered" evidence="1">
    <location>
        <begin position="1"/>
        <end position="56"/>
    </location>
</feature>